<sequence length="37" mass="4130">MPRLCRRVTAARSAETETARRDVPEVYPGGTREGLAR</sequence>
<feature type="region of interest" description="Disordered" evidence="1">
    <location>
        <begin position="1"/>
        <end position="37"/>
    </location>
</feature>
<name>A0A6J4IAD4_9ACTN</name>
<reference evidence="2" key="1">
    <citation type="submission" date="2020-02" db="EMBL/GenBank/DDBJ databases">
        <authorList>
            <person name="Meier V. D."/>
        </authorList>
    </citation>
    <scope>NUCLEOTIDE SEQUENCE</scope>
    <source>
        <strain evidence="2">AVDCRST_MAG52</strain>
    </source>
</reference>
<dbReference type="AlphaFoldDB" id="A0A6J4IAD4"/>
<organism evidence="2">
    <name type="scientific">uncultured Blastococcus sp</name>
    <dbReference type="NCBI Taxonomy" id="217144"/>
    <lineage>
        <taxon>Bacteria</taxon>
        <taxon>Bacillati</taxon>
        <taxon>Actinomycetota</taxon>
        <taxon>Actinomycetes</taxon>
        <taxon>Geodermatophilales</taxon>
        <taxon>Geodermatophilaceae</taxon>
        <taxon>Blastococcus</taxon>
        <taxon>environmental samples</taxon>
    </lineage>
</organism>
<evidence type="ECO:0000256" key="1">
    <source>
        <dbReference type="SAM" id="MobiDB-lite"/>
    </source>
</evidence>
<protein>
    <submittedName>
        <fullName evidence="2">Uncharacterized protein</fullName>
    </submittedName>
</protein>
<accession>A0A6J4IAD4</accession>
<proteinExistence type="predicted"/>
<evidence type="ECO:0000313" key="2">
    <source>
        <dbReference type="EMBL" id="CAA9245200.1"/>
    </source>
</evidence>
<feature type="compositionally biased region" description="Basic and acidic residues" evidence="1">
    <location>
        <begin position="14"/>
        <end position="24"/>
    </location>
</feature>
<gene>
    <name evidence="2" type="ORF">AVDCRST_MAG52-1810</name>
</gene>
<dbReference type="EMBL" id="CADCTN010000126">
    <property type="protein sequence ID" value="CAA9245200.1"/>
    <property type="molecule type" value="Genomic_DNA"/>
</dbReference>